<dbReference type="EC" id="3.2.1.51" evidence="3"/>
<dbReference type="InterPro" id="IPR011658">
    <property type="entry name" value="PA14_dom"/>
</dbReference>
<evidence type="ECO:0000256" key="6">
    <source>
        <dbReference type="ARBA" id="ARBA00023295"/>
    </source>
</evidence>
<dbReference type="PROSITE" id="PS51257">
    <property type="entry name" value="PROKAR_LIPOPROTEIN"/>
    <property type="match status" value="1"/>
</dbReference>
<dbReference type="Pfam" id="PF01120">
    <property type="entry name" value="Alpha_L_fucos"/>
    <property type="match status" value="1"/>
</dbReference>
<comment type="function">
    <text evidence="1">Alpha-L-fucosidase is responsible for hydrolyzing the alpha-1,6-linked fucose joined to the reducing-end N-acetylglucosamine of the carbohydrate moieties of glycoproteins.</text>
</comment>
<dbReference type="PANTHER" id="PTHR10030:SF37">
    <property type="entry name" value="ALPHA-L-FUCOSIDASE-RELATED"/>
    <property type="match status" value="1"/>
</dbReference>
<keyword evidence="9" id="KW-1185">Reference proteome</keyword>
<dbReference type="SUPFAM" id="SSF56988">
    <property type="entry name" value="Anthrax protective antigen"/>
    <property type="match status" value="1"/>
</dbReference>
<comment type="similarity">
    <text evidence="2">Belongs to the glycosyl hydrolase 29 family.</text>
</comment>
<dbReference type="SMART" id="SM00758">
    <property type="entry name" value="PA14"/>
    <property type="match status" value="1"/>
</dbReference>
<dbReference type="SUPFAM" id="SSF51445">
    <property type="entry name" value="(Trans)glycosidases"/>
    <property type="match status" value="1"/>
</dbReference>
<dbReference type="PROSITE" id="PS51820">
    <property type="entry name" value="PA14"/>
    <property type="match status" value="1"/>
</dbReference>
<keyword evidence="6" id="KW-0326">Glycosidase</keyword>
<sequence length="622" mass="69015">MKHGFSRYFRALGSLPALLGVPLLFYGCQSGAFTEDEGAIHPMNRSQELAASGPGTNYAIDDPFTAARTAWWRQDRFGMFIHFGAYSHYEGEYTSPSGSVCKNAEWIKRECNIPMSEYEQFAKTFNPSGFDANAIASLAADAGQRYIVITSKHHEGYAMWPTKVNTWNLRDHSAFDKTRDILAELKRASDARGVKLGFYYSIWDWHDPDFPNASTFPKYKERMYAQLKELITNYHPAILWFDGEWDTTNPYNPWKAEDGEQLEAYLRDLDPNLIINNRVGKRRVADGDTGTPEQEIPNEPVLGQLWESCMTINGSWGYARHDQNWKSVTDLTRKLTTIASRSGNYLLNVGPDALGRVPAEAATRLRGMGSWLRANGQSNAVYQAESPGVVDEPSWGVVSRRGNKLYASVYNWPASGGSLTLHARTSFNVTGARVLGSSQTVNATRSGDTVTIRPNGGRVGDPTVIEVGIATAAPTPAGSGTGLSAQFWPNANFSGEPTVRRTDARVNYNWKFTGSPASQIPAETFSSRWTGSIEPRYSEAYTFIAMSDDTVRLWIDGQLVIDNTSPHGPQIDRGTVTLQAGHHHTIRLEQTERGGEASMKLLWMSPNTPQEIVPVTQLYPSP</sequence>
<proteinExistence type="inferred from homology"/>
<dbReference type="Gene3D" id="3.20.20.80">
    <property type="entry name" value="Glycosidases"/>
    <property type="match status" value="1"/>
</dbReference>
<feature type="domain" description="PA14" evidence="7">
    <location>
        <begin position="478"/>
        <end position="617"/>
    </location>
</feature>
<dbReference type="InterPro" id="IPR013780">
    <property type="entry name" value="Glyco_hydro_b"/>
</dbReference>
<evidence type="ECO:0000259" key="7">
    <source>
        <dbReference type="PROSITE" id="PS51820"/>
    </source>
</evidence>
<dbReference type="RefSeq" id="WP_394843904.1">
    <property type="nucleotide sequence ID" value="NZ_CP089982.1"/>
</dbReference>
<dbReference type="Pfam" id="PF07691">
    <property type="entry name" value="PA14"/>
    <property type="match status" value="1"/>
</dbReference>
<dbReference type="InterPro" id="IPR057739">
    <property type="entry name" value="Glyco_hydro_29_N"/>
</dbReference>
<dbReference type="EMBL" id="CP089982">
    <property type="protein sequence ID" value="WXA93303.1"/>
    <property type="molecule type" value="Genomic_DNA"/>
</dbReference>
<dbReference type="Gene3D" id="2.60.40.1180">
    <property type="entry name" value="Golgi alpha-mannosidase II"/>
    <property type="match status" value="1"/>
</dbReference>
<evidence type="ECO:0000256" key="5">
    <source>
        <dbReference type="ARBA" id="ARBA00022801"/>
    </source>
</evidence>
<protein>
    <recommendedName>
        <fullName evidence="3">alpha-L-fucosidase</fullName>
        <ecNumber evidence="3">3.2.1.51</ecNumber>
    </recommendedName>
</protein>
<keyword evidence="4" id="KW-0732">Signal</keyword>
<organism evidence="8 9">
    <name type="scientific">Pendulispora brunnea</name>
    <dbReference type="NCBI Taxonomy" id="2905690"/>
    <lineage>
        <taxon>Bacteria</taxon>
        <taxon>Pseudomonadati</taxon>
        <taxon>Myxococcota</taxon>
        <taxon>Myxococcia</taxon>
        <taxon>Myxococcales</taxon>
        <taxon>Sorangiineae</taxon>
        <taxon>Pendulisporaceae</taxon>
        <taxon>Pendulispora</taxon>
    </lineage>
</organism>
<accession>A0ABZ2K3M2</accession>
<dbReference type="InterPro" id="IPR037524">
    <property type="entry name" value="PA14/GLEYA"/>
</dbReference>
<evidence type="ECO:0000313" key="8">
    <source>
        <dbReference type="EMBL" id="WXA93303.1"/>
    </source>
</evidence>
<evidence type="ECO:0000256" key="3">
    <source>
        <dbReference type="ARBA" id="ARBA00012662"/>
    </source>
</evidence>
<dbReference type="PANTHER" id="PTHR10030">
    <property type="entry name" value="ALPHA-L-FUCOSIDASE"/>
    <property type="match status" value="1"/>
</dbReference>
<evidence type="ECO:0000313" key="9">
    <source>
        <dbReference type="Proteomes" id="UP001379533"/>
    </source>
</evidence>
<dbReference type="SMART" id="SM00812">
    <property type="entry name" value="Alpha_L_fucos"/>
    <property type="match status" value="1"/>
</dbReference>
<gene>
    <name evidence="8" type="ORF">LZC95_43480</name>
</gene>
<dbReference type="InterPro" id="IPR017853">
    <property type="entry name" value="GH"/>
</dbReference>
<evidence type="ECO:0000256" key="1">
    <source>
        <dbReference type="ARBA" id="ARBA00004071"/>
    </source>
</evidence>
<reference evidence="8 9" key="1">
    <citation type="submission" date="2021-12" db="EMBL/GenBank/DDBJ databases">
        <title>Discovery of the Pendulisporaceae a myxobacterial family with distinct sporulation behavior and unique specialized metabolism.</title>
        <authorList>
            <person name="Garcia R."/>
            <person name="Popoff A."/>
            <person name="Bader C.D."/>
            <person name="Loehr J."/>
            <person name="Walesch S."/>
            <person name="Walt C."/>
            <person name="Boldt J."/>
            <person name="Bunk B."/>
            <person name="Haeckl F.J.F.P.J."/>
            <person name="Gunesch A.P."/>
            <person name="Birkelbach J."/>
            <person name="Nuebel U."/>
            <person name="Pietschmann T."/>
            <person name="Bach T."/>
            <person name="Mueller R."/>
        </authorList>
    </citation>
    <scope>NUCLEOTIDE SEQUENCE [LARGE SCALE GENOMIC DNA]</scope>
    <source>
        <strain evidence="8 9">MSr12523</strain>
    </source>
</reference>
<dbReference type="InterPro" id="IPR016286">
    <property type="entry name" value="FUC_metazoa-typ"/>
</dbReference>
<dbReference type="InterPro" id="IPR000933">
    <property type="entry name" value="Glyco_hydro_29"/>
</dbReference>
<keyword evidence="5" id="KW-0378">Hydrolase</keyword>
<dbReference type="Proteomes" id="UP001379533">
    <property type="component" value="Chromosome"/>
</dbReference>
<dbReference type="PRINTS" id="PR00741">
    <property type="entry name" value="GLHYDRLASE29"/>
</dbReference>
<evidence type="ECO:0000256" key="4">
    <source>
        <dbReference type="ARBA" id="ARBA00022729"/>
    </source>
</evidence>
<evidence type="ECO:0000256" key="2">
    <source>
        <dbReference type="ARBA" id="ARBA00007951"/>
    </source>
</evidence>
<dbReference type="Gene3D" id="3.90.182.10">
    <property type="entry name" value="Toxin - Anthrax Protective Antigen,domain 1"/>
    <property type="match status" value="1"/>
</dbReference>
<name>A0ABZ2K3M2_9BACT</name>